<name>A0A328DM74_9ASTE</name>
<accession>A0A328DM74</accession>
<sequence>METEDMVILPILSDSETQPENHDGEDYNCKPSLNPLSGEAKAMEEASNGGISENGVGDIIEGHQLCLATNDGKDSENGENGCLIVPEEIKTAVSSAKRPRAALGKEQPSVHIIYNALTIERKQKLEELLQQWSQWCADHNPSLHDSEEALESGEETYFPALHVGVDKPSAVSFWMDLPRKKKNKVLIPCDANSVPIYDRGITFALSKSDSSTNLEGAVEEVGASRCFNCSSYSHSMKDCKKPHDTVAISNARKQHRSKRNINAASRNSIRYYQTSQKGKYDGLSPGFLDSETRKLLGLGELDPPPWLHRMREIGYPPGYREEDNLSSGITIFGDDEIKKETGRGNLEKSVEPPKKMSVEFPGINAPIPDGVDERHWGIWSSSAIGSRTHHDIRRHGMTSYATERGHSLEQQRYVWITSFSIKFYFLFTFLCYVSLVPSTFRTECDGLLWI</sequence>
<evidence type="ECO:0000256" key="6">
    <source>
        <dbReference type="SAM" id="MobiDB-lite"/>
    </source>
</evidence>
<evidence type="ECO:0000256" key="3">
    <source>
        <dbReference type="ARBA" id="ARBA00022771"/>
    </source>
</evidence>
<feature type="compositionally biased region" description="Basic and acidic residues" evidence="6">
    <location>
        <begin position="19"/>
        <end position="28"/>
    </location>
</feature>
<reference evidence="9 10" key="1">
    <citation type="submission" date="2018-06" db="EMBL/GenBank/DDBJ databases">
        <title>The Genome of Cuscuta australis (Dodder) Provides Insight into the Evolution of Plant Parasitism.</title>
        <authorList>
            <person name="Liu H."/>
        </authorList>
    </citation>
    <scope>NUCLEOTIDE SEQUENCE [LARGE SCALE GENOMIC DNA]</scope>
    <source>
        <strain evidence="10">cv. Yunnan</strain>
        <tissue evidence="9">Vines</tissue>
    </source>
</reference>
<keyword evidence="3" id="KW-0863">Zinc-finger</keyword>
<dbReference type="Proteomes" id="UP000249390">
    <property type="component" value="Unassembled WGS sequence"/>
</dbReference>
<dbReference type="InterPro" id="IPR052115">
    <property type="entry name" value="NEXT_complex_subunit_ZCCHC8"/>
</dbReference>
<dbReference type="GO" id="GO:0003723">
    <property type="term" value="F:RNA binding"/>
    <property type="evidence" value="ECO:0007669"/>
    <property type="project" value="TreeGrafter"/>
</dbReference>
<keyword evidence="10" id="KW-1185">Reference proteome</keyword>
<dbReference type="GO" id="GO:0071013">
    <property type="term" value="C:catalytic step 2 spliceosome"/>
    <property type="evidence" value="ECO:0007669"/>
    <property type="project" value="TreeGrafter"/>
</dbReference>
<feature type="transmembrane region" description="Helical" evidence="7">
    <location>
        <begin position="413"/>
        <end position="433"/>
    </location>
</feature>
<keyword evidence="5" id="KW-0539">Nucleus</keyword>
<dbReference type="InterPro" id="IPR006568">
    <property type="entry name" value="PSP_pro-rich"/>
</dbReference>
<gene>
    <name evidence="9" type="ORF">DM860_005044</name>
</gene>
<dbReference type="GO" id="GO:0008270">
    <property type="term" value="F:zinc ion binding"/>
    <property type="evidence" value="ECO:0007669"/>
    <property type="project" value="UniProtKB-KW"/>
</dbReference>
<evidence type="ECO:0000259" key="8">
    <source>
        <dbReference type="SMART" id="SM00581"/>
    </source>
</evidence>
<evidence type="ECO:0000256" key="4">
    <source>
        <dbReference type="ARBA" id="ARBA00022833"/>
    </source>
</evidence>
<feature type="region of interest" description="Disordered" evidence="6">
    <location>
        <begin position="1"/>
        <end position="30"/>
    </location>
</feature>
<feature type="domain" description="PSP proline-rich" evidence="8">
    <location>
        <begin position="280"/>
        <end position="331"/>
    </location>
</feature>
<keyword evidence="7" id="KW-1133">Transmembrane helix</keyword>
<dbReference type="EMBL" id="NQVE01000122">
    <property type="protein sequence ID" value="RAL46765.1"/>
    <property type="molecule type" value="Genomic_DNA"/>
</dbReference>
<keyword evidence="4" id="KW-0862">Zinc</keyword>
<organism evidence="9 10">
    <name type="scientific">Cuscuta australis</name>
    <dbReference type="NCBI Taxonomy" id="267555"/>
    <lineage>
        <taxon>Eukaryota</taxon>
        <taxon>Viridiplantae</taxon>
        <taxon>Streptophyta</taxon>
        <taxon>Embryophyta</taxon>
        <taxon>Tracheophyta</taxon>
        <taxon>Spermatophyta</taxon>
        <taxon>Magnoliopsida</taxon>
        <taxon>eudicotyledons</taxon>
        <taxon>Gunneridae</taxon>
        <taxon>Pentapetalae</taxon>
        <taxon>asterids</taxon>
        <taxon>lamiids</taxon>
        <taxon>Solanales</taxon>
        <taxon>Convolvulaceae</taxon>
        <taxon>Cuscuteae</taxon>
        <taxon>Cuscuta</taxon>
        <taxon>Cuscuta subgen. Grammica</taxon>
        <taxon>Cuscuta sect. Cleistogrammica</taxon>
    </lineage>
</organism>
<dbReference type="AlphaFoldDB" id="A0A328DM74"/>
<comment type="caution">
    <text evidence="9">The sequence shown here is derived from an EMBL/GenBank/DDBJ whole genome shotgun (WGS) entry which is preliminary data.</text>
</comment>
<evidence type="ECO:0000256" key="7">
    <source>
        <dbReference type="SAM" id="Phobius"/>
    </source>
</evidence>
<evidence type="ECO:0000256" key="5">
    <source>
        <dbReference type="ARBA" id="ARBA00023242"/>
    </source>
</evidence>
<dbReference type="PANTHER" id="PTHR13316">
    <property type="entry name" value="ZINC FINGER, CCHC DOMAIN CONTAINING 8"/>
    <property type="match status" value="1"/>
</dbReference>
<proteinExistence type="predicted"/>
<dbReference type="SMART" id="SM00581">
    <property type="entry name" value="PSP"/>
    <property type="match status" value="1"/>
</dbReference>
<evidence type="ECO:0000313" key="9">
    <source>
        <dbReference type="EMBL" id="RAL46765.1"/>
    </source>
</evidence>
<dbReference type="PANTHER" id="PTHR13316:SF0">
    <property type="entry name" value="ZINC FINGER CCHC DOMAIN-CONTAINING PROTEIN 8"/>
    <property type="match status" value="1"/>
</dbReference>
<keyword evidence="7" id="KW-0472">Membrane</keyword>
<dbReference type="Pfam" id="PF04046">
    <property type="entry name" value="PSP"/>
    <property type="match status" value="1"/>
</dbReference>
<keyword evidence="7" id="KW-0812">Transmembrane</keyword>
<comment type="subcellular location">
    <subcellularLocation>
        <location evidence="1">Nucleus</location>
    </subcellularLocation>
</comment>
<keyword evidence="2" id="KW-0479">Metal-binding</keyword>
<evidence type="ECO:0000256" key="1">
    <source>
        <dbReference type="ARBA" id="ARBA00004123"/>
    </source>
</evidence>
<protein>
    <recommendedName>
        <fullName evidence="8">PSP proline-rich domain-containing protein</fullName>
    </recommendedName>
</protein>
<evidence type="ECO:0000313" key="10">
    <source>
        <dbReference type="Proteomes" id="UP000249390"/>
    </source>
</evidence>
<evidence type="ECO:0000256" key="2">
    <source>
        <dbReference type="ARBA" id="ARBA00022723"/>
    </source>
</evidence>